<dbReference type="InterPro" id="IPR007867">
    <property type="entry name" value="GMC_OxRtase_C"/>
</dbReference>
<dbReference type="GeneID" id="5487047"/>
<feature type="region of interest" description="Disordered" evidence="3">
    <location>
        <begin position="797"/>
        <end position="830"/>
    </location>
</feature>
<comment type="similarity">
    <text evidence="1 2">Belongs to the GMC oxidoreductase family.</text>
</comment>
<dbReference type="InterPro" id="IPR012132">
    <property type="entry name" value="GMC_OxRdtase"/>
</dbReference>
<protein>
    <recommendedName>
        <fullName evidence="4">Glucose-methanol-choline oxidoreductase N-terminal domain-containing protein</fullName>
    </recommendedName>
</protein>
<dbReference type="PROSITE" id="PS00623">
    <property type="entry name" value="GMC_OXRED_1"/>
    <property type="match status" value="1"/>
</dbReference>
<reference evidence="6" key="1">
    <citation type="journal article" date="2011" name="PLoS Genet.">
        <title>Genomic analysis of the necrotrophic fungal pathogens Sclerotinia sclerotiorum and Botrytis cinerea.</title>
        <authorList>
            <person name="Amselem J."/>
            <person name="Cuomo C.A."/>
            <person name="van Kan J.A."/>
            <person name="Viaud M."/>
            <person name="Benito E.P."/>
            <person name="Couloux A."/>
            <person name="Coutinho P.M."/>
            <person name="de Vries R.P."/>
            <person name="Dyer P.S."/>
            <person name="Fillinger S."/>
            <person name="Fournier E."/>
            <person name="Gout L."/>
            <person name="Hahn M."/>
            <person name="Kohn L."/>
            <person name="Lapalu N."/>
            <person name="Plummer K.M."/>
            <person name="Pradier J.M."/>
            <person name="Quevillon E."/>
            <person name="Sharon A."/>
            <person name="Simon A."/>
            <person name="ten Have A."/>
            <person name="Tudzynski B."/>
            <person name="Tudzynski P."/>
            <person name="Wincker P."/>
            <person name="Andrew M."/>
            <person name="Anthouard V."/>
            <person name="Beever R.E."/>
            <person name="Beffa R."/>
            <person name="Benoit I."/>
            <person name="Bouzid O."/>
            <person name="Brault B."/>
            <person name="Chen Z."/>
            <person name="Choquer M."/>
            <person name="Collemare J."/>
            <person name="Cotton P."/>
            <person name="Danchin E.G."/>
            <person name="Da Silva C."/>
            <person name="Gautier A."/>
            <person name="Giraud C."/>
            <person name="Giraud T."/>
            <person name="Gonzalez C."/>
            <person name="Grossetete S."/>
            <person name="Guldener U."/>
            <person name="Henrissat B."/>
            <person name="Howlett B.J."/>
            <person name="Kodira C."/>
            <person name="Kretschmer M."/>
            <person name="Lappartient A."/>
            <person name="Leroch M."/>
            <person name="Levis C."/>
            <person name="Mauceli E."/>
            <person name="Neuveglise C."/>
            <person name="Oeser B."/>
            <person name="Pearson M."/>
            <person name="Poulain J."/>
            <person name="Poussereau N."/>
            <person name="Quesneville H."/>
            <person name="Rascle C."/>
            <person name="Schumacher J."/>
            <person name="Segurens B."/>
            <person name="Sexton A."/>
            <person name="Silva E."/>
            <person name="Sirven C."/>
            <person name="Soanes D.M."/>
            <person name="Talbot N.J."/>
            <person name="Templeton M."/>
            <person name="Yandava C."/>
            <person name="Yarden O."/>
            <person name="Zeng Q."/>
            <person name="Rollins J.A."/>
            <person name="Lebrun M.H."/>
            <person name="Dickman M."/>
        </authorList>
    </citation>
    <scope>NUCLEOTIDE SEQUENCE [LARGE SCALE GENOMIC DNA]</scope>
    <source>
        <strain evidence="6">ATCC 18683 / 1980 / Ss-1</strain>
    </source>
</reference>
<organism evidence="5 6">
    <name type="scientific">Sclerotinia sclerotiorum (strain ATCC 18683 / 1980 / Ss-1)</name>
    <name type="common">White mold</name>
    <name type="synonym">Whetzelinia sclerotiorum</name>
    <dbReference type="NCBI Taxonomy" id="665079"/>
    <lineage>
        <taxon>Eukaryota</taxon>
        <taxon>Fungi</taxon>
        <taxon>Dikarya</taxon>
        <taxon>Ascomycota</taxon>
        <taxon>Pezizomycotina</taxon>
        <taxon>Leotiomycetes</taxon>
        <taxon>Helotiales</taxon>
        <taxon>Sclerotiniaceae</taxon>
        <taxon>Sclerotinia</taxon>
    </lineage>
</organism>
<name>A7ETF3_SCLS1</name>
<dbReference type="EMBL" id="CH476631">
    <property type="protein sequence ID" value="EDN92745.1"/>
    <property type="molecule type" value="Genomic_DNA"/>
</dbReference>
<feature type="compositionally biased region" description="Polar residues" evidence="3">
    <location>
        <begin position="797"/>
        <end position="812"/>
    </location>
</feature>
<evidence type="ECO:0000256" key="2">
    <source>
        <dbReference type="RuleBase" id="RU003968"/>
    </source>
</evidence>
<dbReference type="GO" id="GO:0016614">
    <property type="term" value="F:oxidoreductase activity, acting on CH-OH group of donors"/>
    <property type="evidence" value="ECO:0007669"/>
    <property type="project" value="InterPro"/>
</dbReference>
<dbReference type="Gene3D" id="3.50.50.60">
    <property type="entry name" value="FAD/NAD(P)-binding domain"/>
    <property type="match status" value="2"/>
</dbReference>
<dbReference type="PANTHER" id="PTHR11552">
    <property type="entry name" value="GLUCOSE-METHANOL-CHOLINE GMC OXIDOREDUCTASE"/>
    <property type="match status" value="1"/>
</dbReference>
<keyword evidence="6" id="KW-1185">Reference proteome</keyword>
<dbReference type="InParanoid" id="A7ETF3"/>
<dbReference type="SUPFAM" id="SSF54373">
    <property type="entry name" value="FAD-linked reductases, C-terminal domain"/>
    <property type="match status" value="1"/>
</dbReference>
<dbReference type="GO" id="GO:0044550">
    <property type="term" value="P:secondary metabolite biosynthetic process"/>
    <property type="evidence" value="ECO:0000318"/>
    <property type="project" value="GO_Central"/>
</dbReference>
<dbReference type="Proteomes" id="UP000001312">
    <property type="component" value="Unassembled WGS sequence"/>
</dbReference>
<dbReference type="GO" id="GO:0050660">
    <property type="term" value="F:flavin adenine dinucleotide binding"/>
    <property type="evidence" value="ECO:0007669"/>
    <property type="project" value="InterPro"/>
</dbReference>
<accession>A7ETF3</accession>
<dbReference type="SUPFAM" id="SSF51905">
    <property type="entry name" value="FAD/NAD(P)-binding domain"/>
    <property type="match status" value="1"/>
</dbReference>
<keyword evidence="2" id="KW-0285">Flavoprotein</keyword>
<dbReference type="Pfam" id="PF05199">
    <property type="entry name" value="GMC_oxred_C"/>
    <property type="match status" value="1"/>
</dbReference>
<dbReference type="RefSeq" id="XP_001590868.1">
    <property type="nucleotide sequence ID" value="XM_001590818.1"/>
</dbReference>
<proteinExistence type="inferred from homology"/>
<feature type="domain" description="Glucose-methanol-choline oxidoreductase N-terminal" evidence="4">
    <location>
        <begin position="155"/>
        <end position="178"/>
    </location>
</feature>
<dbReference type="KEGG" id="ssl:SS1G_08609"/>
<evidence type="ECO:0000313" key="6">
    <source>
        <dbReference type="Proteomes" id="UP000001312"/>
    </source>
</evidence>
<dbReference type="InterPro" id="IPR000172">
    <property type="entry name" value="GMC_OxRdtase_N"/>
</dbReference>
<sequence>MSILETLCRNTQIIPAVLVHDRSSEAHGEPSLRNSATREVFKGHNGSKTYLPAGQLSGLVSPIRLAHRDLNADFLPCYDYIIAGGGVSGLVLANRLSEDPDVTVLVIEAGNLDNDEDFIIYPFDDGEGLGSSYDWNLWSAPQTSLDGSSRPIDLGKGVGGGSLINGMCWTRGGSADYDAWVALGNPGWGWNDLLPYFKKTESYTHDVDAAFAHELYVYPDASTHGTSGYIDVSYPKYFYPQSQLFLDGLRELGIPTLLDPNNGTTAGGMLIPNSLSPDNQTRSDARRGYYDGFINRPNLHVATGLVVIRVLMDSAPPEVLARDLPAGQWITGIQEWERTSKIILTLVPYPTIVQIDNDQRLLSQAEQEYYVNKTGPWTAGAINTVAFPSLSQITSNWTNRIADAEKQGVMDYLVPGLDASVVSGYAAQKDLIVKLLNRPDVSAYELLNDNEGLLSVAVMHPLSRGSVHITTDNPYVPPDIDPRYCSNPLDLQILTDALMFNNKVVNTNSMKLLQPRPYYPFLPDATSETLKPAIYSGVRTEFHGSGSTSMMPRELGGVVDPDLRVYGTKNLRIVDAGIIPMLPASHLQAPVYAIAEKAADTIKRDNYGLSPKGCGKSSSFARPGPVLSNLSINSLKISASNPVPSSTTPQTVPSNLASPSPLSSFHVISPPAGFPIPGPQVEKISTHPFIPNLGSSALSASVLLPAIQGWNDSSQSAHEMGTTIVGTPIRNSVAQSTATTLSVGADIGSPALRNASESAFMSPGTASVHNAHVPAPEASTSATTSVVATATIKIESTSDLPTSNRDVQSKTINKGPPAPAPDATTSTSPFIPTTTLQTVQITHPSLAGQTSQPITTSQNALADVAAVFGAKLEQIASTLVSTHVTDADVPTPKITSPAPVLNILPAPALMFKTMERSDFHLVASMLEVKYATLSTD</sequence>
<dbReference type="OMA" id="YPDASTH"/>
<evidence type="ECO:0000256" key="3">
    <source>
        <dbReference type="SAM" id="MobiDB-lite"/>
    </source>
</evidence>
<dbReference type="InterPro" id="IPR036188">
    <property type="entry name" value="FAD/NAD-bd_sf"/>
</dbReference>
<evidence type="ECO:0000259" key="4">
    <source>
        <dbReference type="PROSITE" id="PS00623"/>
    </source>
</evidence>
<evidence type="ECO:0000313" key="5">
    <source>
        <dbReference type="EMBL" id="EDN92745.1"/>
    </source>
</evidence>
<dbReference type="GO" id="GO:0016491">
    <property type="term" value="F:oxidoreductase activity"/>
    <property type="evidence" value="ECO:0000318"/>
    <property type="project" value="GO_Central"/>
</dbReference>
<gene>
    <name evidence="5" type="ORF">SS1G_08609</name>
</gene>
<feature type="compositionally biased region" description="Low complexity" evidence="3">
    <location>
        <begin position="821"/>
        <end position="830"/>
    </location>
</feature>
<evidence type="ECO:0000256" key="1">
    <source>
        <dbReference type="ARBA" id="ARBA00010790"/>
    </source>
</evidence>
<dbReference type="HOGENOM" id="CLU_307585_0_0_1"/>
<keyword evidence="2" id="KW-0274">FAD</keyword>
<dbReference type="PANTHER" id="PTHR11552:SF115">
    <property type="entry name" value="DEHYDROGENASE XPTC-RELATED"/>
    <property type="match status" value="1"/>
</dbReference>
<dbReference type="Gene3D" id="3.30.560.10">
    <property type="entry name" value="Glucose Oxidase, domain 3"/>
    <property type="match status" value="2"/>
</dbReference>
<dbReference type="Pfam" id="PF00732">
    <property type="entry name" value="GMC_oxred_N"/>
    <property type="match status" value="1"/>
</dbReference>
<dbReference type="AlphaFoldDB" id="A7ETF3"/>
<dbReference type="eggNOG" id="KOG1238">
    <property type="taxonomic scope" value="Eukaryota"/>
</dbReference>